<feature type="compositionally biased region" description="Polar residues" evidence="5">
    <location>
        <begin position="1036"/>
        <end position="1052"/>
    </location>
</feature>
<keyword evidence="3" id="KW-0597">Phosphoprotein</keyword>
<feature type="compositionally biased region" description="Polar residues" evidence="5">
    <location>
        <begin position="366"/>
        <end position="383"/>
    </location>
</feature>
<dbReference type="InterPro" id="IPR013320">
    <property type="entry name" value="ConA-like_dom_sf"/>
</dbReference>
<dbReference type="PANTHER" id="PTHR12381">
    <property type="entry name" value="HETEROGENEOUS NUCLEAR RIBONUCLEOPROTEIN U FAMILY MEMBER"/>
    <property type="match status" value="1"/>
</dbReference>
<dbReference type="Pfam" id="PF13671">
    <property type="entry name" value="AAA_33"/>
    <property type="match status" value="1"/>
</dbReference>
<dbReference type="InterPro" id="IPR043136">
    <property type="entry name" value="B30.2/SPRY_sf"/>
</dbReference>
<feature type="compositionally biased region" description="Polar residues" evidence="5">
    <location>
        <begin position="650"/>
        <end position="661"/>
    </location>
</feature>
<feature type="region of interest" description="Disordered" evidence="5">
    <location>
        <begin position="255"/>
        <end position="383"/>
    </location>
</feature>
<dbReference type="SUPFAM" id="SSF52540">
    <property type="entry name" value="P-loop containing nucleoside triphosphate hydrolases"/>
    <property type="match status" value="1"/>
</dbReference>
<dbReference type="Gene3D" id="3.40.50.300">
    <property type="entry name" value="P-loop containing nucleotide triphosphate hydrolases"/>
    <property type="match status" value="1"/>
</dbReference>
<feature type="compositionally biased region" description="Low complexity" evidence="5">
    <location>
        <begin position="1075"/>
        <end position="1107"/>
    </location>
</feature>
<feature type="compositionally biased region" description="Gly residues" evidence="5">
    <location>
        <begin position="1108"/>
        <end position="1119"/>
    </location>
</feature>
<sequence>MDLAKLKVADLKAELAARNLDTKGVKAVLLERLKEAIERETNAASNLTMGDQQQFQAQQQQQFSLQQQVQAQQQMQLQQQLLLQQQEQQQLLLLQQQQQQQNAMPTELLAQPQEQTIEDLSMPTKRVDTPVRRRSTRRSMTRSPSPTNTTGENPHASLMGSARKRGRSRSMTKSPSPQRVTSEAPCLASVQEEPEPTIGTEQRLAGAEVPAEVTPVSIEDSLPAKVEESIAPPVEDAPLAPTLDELDSLLESDEQSDLLKGSVMEVDEGDSLAESELLESDCEEEKADEKTEKKTEGKTEETQSTDVAEVTAAPVDETPATGDQDTVAINDDTKVNAEEPPKSVEQSETDTTTATESAAAEDKPNVESSNAVEKKQTSAQQAQNTMVEFVSEENEPQLATETDSTVTLSWYDSDLNLAIDDQDLLSAKPLTDGIFGLVWAGVRATRGVLGGKVFYEVLVADELQPATRSPLIPEGEKTTPELRIGWSTGIAGARQLGETDHSYGYASSGKKVVGGNFEEYGVAYGKNDVVGVYLDLESTPCRMEFTVNRVRQGEAFQFTKESLCEKALFPHVYAKNLSFQVNFGTVVEGFPLLAEAKKETPAPVDEKPSTTVSSEEATKEESKDEAAEDATEKKEEITSEETPRQESQEADTTMTEPTVTESVPFDAEYTFLNSLAENNGELVQEGPKGPAARDCCELIMMIGLPGSGKTHWATNYLKENATNAFTVLSIDSLLENMKVDAKPREPSNTPQWEKIINQLSRNMTRLIEIACKRRRNFIIDQTNVFASEQKRRLKGFGGFKTRRAVAVVPSVEEYKRRYELKVAKYGKEVPDTTLNTMKANIFVPSLVQNWYTELLFPELPEAEAQEAIKKLNEEGRKLLPPRRNRANQSNRQKHNNNANNNYTSRWNHNRPGQGGQQQYGKNRYGGAGGAPTGGYNRYGGHKVNEGAQQQYGHHRGGDYRSGGGNGYGRRDDHHHRGGNYGGGGGNRYDSWTRNSGGGGYYNDRGYSNRGYHQQPDHSNNRYDARRRDRRGYNNGSGWNAQGSQSQQWNNYPKSGNSDSWYMWWQSNLNNLLGPNGADASGSSSSSWNQYGNSQQHHQSYGGNYHSKGSGGGGGGSSNV</sequence>
<dbReference type="InterPro" id="IPR003034">
    <property type="entry name" value="SAP_dom"/>
</dbReference>
<feature type="compositionally biased region" description="Low complexity" evidence="5">
    <location>
        <begin position="141"/>
        <end position="150"/>
    </location>
</feature>
<feature type="domain" description="SAP" evidence="7">
    <location>
        <begin position="3"/>
        <end position="37"/>
    </location>
</feature>
<evidence type="ECO:0000256" key="1">
    <source>
        <dbReference type="ARBA" id="ARBA00004123"/>
    </source>
</evidence>
<keyword evidence="4" id="KW-0539">Nucleus</keyword>
<feature type="compositionally biased region" description="Basic and acidic residues" evidence="5">
    <location>
        <begin position="598"/>
        <end position="608"/>
    </location>
</feature>
<dbReference type="Gene3D" id="1.10.720.30">
    <property type="entry name" value="SAP domain"/>
    <property type="match status" value="1"/>
</dbReference>
<dbReference type="AlphaFoldDB" id="A0AAG5D0G9"/>
<dbReference type="Pfam" id="PF02037">
    <property type="entry name" value="SAP"/>
    <property type="match status" value="1"/>
</dbReference>
<evidence type="ECO:0000256" key="3">
    <source>
        <dbReference type="ARBA" id="ARBA00022553"/>
    </source>
</evidence>
<feature type="compositionally biased region" description="Gly residues" evidence="5">
    <location>
        <begin position="912"/>
        <end position="932"/>
    </location>
</feature>
<dbReference type="InterPro" id="IPR035778">
    <property type="entry name" value="SPRY_hnRNP_U"/>
</dbReference>
<dbReference type="GO" id="GO:0003723">
    <property type="term" value="F:RNA binding"/>
    <property type="evidence" value="ECO:0007669"/>
    <property type="project" value="TreeGrafter"/>
</dbReference>
<comment type="subcellular location">
    <subcellularLocation>
        <location evidence="1">Nucleus</location>
    </subcellularLocation>
</comment>
<dbReference type="PANTHER" id="PTHR12381:SF56">
    <property type="entry name" value="B30.2_SPRY DOMAIN-CONTAINING PROTEIN-RELATED"/>
    <property type="match status" value="1"/>
</dbReference>
<dbReference type="InterPro" id="IPR027417">
    <property type="entry name" value="P-loop_NTPase"/>
</dbReference>
<dbReference type="InterPro" id="IPR001870">
    <property type="entry name" value="B30.2/SPRY"/>
</dbReference>
<feature type="compositionally biased region" description="Low complexity" evidence="5">
    <location>
        <begin position="886"/>
        <end position="906"/>
    </location>
</feature>
<keyword evidence="2" id="KW-0488">Methylation</keyword>
<feature type="compositionally biased region" description="Acidic residues" evidence="5">
    <location>
        <begin position="265"/>
        <end position="286"/>
    </location>
</feature>
<feature type="region of interest" description="Disordered" evidence="5">
    <location>
        <begin position="873"/>
        <end position="989"/>
    </location>
</feature>
<dbReference type="Pfam" id="PF00622">
    <property type="entry name" value="SPRY"/>
    <property type="match status" value="1"/>
</dbReference>
<evidence type="ECO:0000256" key="4">
    <source>
        <dbReference type="ARBA" id="ARBA00023242"/>
    </source>
</evidence>
<feature type="compositionally biased region" description="Basic and acidic residues" evidence="5">
    <location>
        <begin position="331"/>
        <end position="342"/>
    </location>
</feature>
<dbReference type="SMART" id="SM00513">
    <property type="entry name" value="SAP"/>
    <property type="match status" value="1"/>
</dbReference>
<dbReference type="SUPFAM" id="SSF49899">
    <property type="entry name" value="Concanavalin A-like lectins/glucanases"/>
    <property type="match status" value="1"/>
</dbReference>
<feature type="domain" description="B30.2/SPRY" evidence="6">
    <location>
        <begin position="386"/>
        <end position="588"/>
    </location>
</feature>
<feature type="region of interest" description="Disordered" evidence="5">
    <location>
        <begin position="114"/>
        <end position="240"/>
    </location>
</feature>
<feature type="region of interest" description="Disordered" evidence="5">
    <location>
        <begin position="1002"/>
        <end position="1052"/>
    </location>
</feature>
<dbReference type="SMART" id="SM00449">
    <property type="entry name" value="SPRY"/>
    <property type="match status" value="1"/>
</dbReference>
<evidence type="ECO:0000256" key="5">
    <source>
        <dbReference type="SAM" id="MobiDB-lite"/>
    </source>
</evidence>
<dbReference type="CDD" id="cd12884">
    <property type="entry name" value="SPRY_hnRNP"/>
    <property type="match status" value="1"/>
</dbReference>
<evidence type="ECO:0000259" key="7">
    <source>
        <dbReference type="PROSITE" id="PS50800"/>
    </source>
</evidence>
<dbReference type="EnsemblMetazoa" id="ENSAATROPT004865">
    <property type="protein sequence ID" value="ENSAATROPP004601"/>
    <property type="gene ID" value="ENSAATROPG003880"/>
</dbReference>
<dbReference type="SUPFAM" id="SSF68906">
    <property type="entry name" value="SAP domain"/>
    <property type="match status" value="1"/>
</dbReference>
<keyword evidence="9" id="KW-1185">Reference proteome</keyword>
<evidence type="ECO:0000259" key="6">
    <source>
        <dbReference type="PROSITE" id="PS50188"/>
    </source>
</evidence>
<feature type="region of interest" description="Disordered" evidence="5">
    <location>
        <begin position="598"/>
        <end position="662"/>
    </location>
</feature>
<dbReference type="Gene3D" id="2.60.120.920">
    <property type="match status" value="1"/>
</dbReference>
<dbReference type="PROSITE" id="PS50800">
    <property type="entry name" value="SAP"/>
    <property type="match status" value="1"/>
</dbReference>
<evidence type="ECO:0000256" key="2">
    <source>
        <dbReference type="ARBA" id="ARBA00022481"/>
    </source>
</evidence>
<feature type="compositionally biased region" description="Basic and acidic residues" evidence="5">
    <location>
        <begin position="1014"/>
        <end position="1026"/>
    </location>
</feature>
<feature type="compositionally biased region" description="Polar residues" evidence="5">
    <location>
        <begin position="171"/>
        <end position="181"/>
    </location>
</feature>
<dbReference type="PROSITE" id="PS50188">
    <property type="entry name" value="B302_SPRY"/>
    <property type="match status" value="1"/>
</dbReference>
<organism evidence="8 9">
    <name type="scientific">Anopheles atroparvus</name>
    <name type="common">European mosquito</name>
    <dbReference type="NCBI Taxonomy" id="41427"/>
    <lineage>
        <taxon>Eukaryota</taxon>
        <taxon>Metazoa</taxon>
        <taxon>Ecdysozoa</taxon>
        <taxon>Arthropoda</taxon>
        <taxon>Hexapoda</taxon>
        <taxon>Insecta</taxon>
        <taxon>Pterygota</taxon>
        <taxon>Neoptera</taxon>
        <taxon>Endopterygota</taxon>
        <taxon>Diptera</taxon>
        <taxon>Nematocera</taxon>
        <taxon>Culicoidea</taxon>
        <taxon>Culicidae</taxon>
        <taxon>Anophelinae</taxon>
        <taxon>Anopheles</taxon>
    </lineage>
</organism>
<feature type="compositionally biased region" description="Low complexity" evidence="5">
    <location>
        <begin position="349"/>
        <end position="358"/>
    </location>
</feature>
<dbReference type="InterPro" id="IPR036361">
    <property type="entry name" value="SAP_dom_sf"/>
</dbReference>
<feature type="compositionally biased region" description="Basic and acidic residues" evidence="5">
    <location>
        <begin position="287"/>
        <end position="301"/>
    </location>
</feature>
<feature type="region of interest" description="Disordered" evidence="5">
    <location>
        <begin position="1075"/>
        <end position="1119"/>
    </location>
</feature>
<evidence type="ECO:0000313" key="9">
    <source>
        <dbReference type="Proteomes" id="UP000075880"/>
    </source>
</evidence>
<name>A0AAG5D0G9_ANOAO</name>
<dbReference type="GO" id="GO:0005634">
    <property type="term" value="C:nucleus"/>
    <property type="evidence" value="ECO:0007669"/>
    <property type="project" value="UniProtKB-SubCell"/>
</dbReference>
<dbReference type="Proteomes" id="UP000075880">
    <property type="component" value="Unassembled WGS sequence"/>
</dbReference>
<dbReference type="InterPro" id="IPR003877">
    <property type="entry name" value="SPRY_dom"/>
</dbReference>
<reference evidence="8" key="1">
    <citation type="submission" date="2024-04" db="UniProtKB">
        <authorList>
            <consortium name="EnsemblMetazoa"/>
        </authorList>
    </citation>
    <scope>IDENTIFICATION</scope>
    <source>
        <strain evidence="8">EBRO</strain>
    </source>
</reference>
<evidence type="ECO:0008006" key="10">
    <source>
        <dbReference type="Google" id="ProtNLM"/>
    </source>
</evidence>
<dbReference type="GO" id="GO:0000380">
    <property type="term" value="P:alternative mRNA splicing, via spliceosome"/>
    <property type="evidence" value="ECO:0007669"/>
    <property type="project" value="TreeGrafter"/>
</dbReference>
<proteinExistence type="predicted"/>
<protein>
    <recommendedName>
        <fullName evidence="10">B30.2/SPRY domain-containing protein</fullName>
    </recommendedName>
</protein>
<feature type="compositionally biased region" description="Basic and acidic residues" evidence="5">
    <location>
        <begin position="616"/>
        <end position="647"/>
    </location>
</feature>
<accession>A0AAG5D0G9</accession>
<evidence type="ECO:0000313" key="8">
    <source>
        <dbReference type="EnsemblMetazoa" id="ENSAATROPP004601"/>
    </source>
</evidence>